<protein>
    <submittedName>
        <fullName evidence="1">Uncharacterized protein</fullName>
    </submittedName>
</protein>
<keyword evidence="2" id="KW-1185">Reference proteome</keyword>
<dbReference type="AlphaFoldDB" id="A0A6G1DGM3"/>
<sequence length="61" mass="7043">MGWSRGEERRYLICGLWQWLAGHSGRRTRVLHGSFIPPPLGLAFTPSDADPRHHRLPARIR</sequence>
<reference evidence="1 2" key="1">
    <citation type="submission" date="2019-11" db="EMBL/GenBank/DDBJ databases">
        <title>Whole genome sequence of Oryza granulata.</title>
        <authorList>
            <person name="Li W."/>
        </authorList>
    </citation>
    <scope>NUCLEOTIDE SEQUENCE [LARGE SCALE GENOMIC DNA]</scope>
    <source>
        <strain evidence="2">cv. Menghai</strain>
        <tissue evidence="1">Leaf</tissue>
    </source>
</reference>
<dbReference type="Proteomes" id="UP000479710">
    <property type="component" value="Unassembled WGS sequence"/>
</dbReference>
<evidence type="ECO:0000313" key="2">
    <source>
        <dbReference type="Proteomes" id="UP000479710"/>
    </source>
</evidence>
<proteinExistence type="predicted"/>
<comment type="caution">
    <text evidence="1">The sequence shown here is derived from an EMBL/GenBank/DDBJ whole genome shotgun (WGS) entry which is preliminary data.</text>
</comment>
<gene>
    <name evidence="1" type="ORF">E2562_012266</name>
</gene>
<evidence type="ECO:0000313" key="1">
    <source>
        <dbReference type="EMBL" id="KAF0911758.1"/>
    </source>
</evidence>
<accession>A0A6G1DGM3</accession>
<dbReference type="EMBL" id="SPHZ02000006">
    <property type="protein sequence ID" value="KAF0911758.1"/>
    <property type="molecule type" value="Genomic_DNA"/>
</dbReference>
<name>A0A6G1DGM3_9ORYZ</name>
<organism evidence="1 2">
    <name type="scientific">Oryza meyeriana var. granulata</name>
    <dbReference type="NCBI Taxonomy" id="110450"/>
    <lineage>
        <taxon>Eukaryota</taxon>
        <taxon>Viridiplantae</taxon>
        <taxon>Streptophyta</taxon>
        <taxon>Embryophyta</taxon>
        <taxon>Tracheophyta</taxon>
        <taxon>Spermatophyta</taxon>
        <taxon>Magnoliopsida</taxon>
        <taxon>Liliopsida</taxon>
        <taxon>Poales</taxon>
        <taxon>Poaceae</taxon>
        <taxon>BOP clade</taxon>
        <taxon>Oryzoideae</taxon>
        <taxon>Oryzeae</taxon>
        <taxon>Oryzinae</taxon>
        <taxon>Oryza</taxon>
        <taxon>Oryza meyeriana</taxon>
    </lineage>
</organism>